<dbReference type="InterPro" id="IPR003313">
    <property type="entry name" value="AraC-bd"/>
</dbReference>
<feature type="domain" description="HTH araC/xylS-type" evidence="4">
    <location>
        <begin position="195"/>
        <end position="293"/>
    </location>
</feature>
<dbReference type="Gene3D" id="1.10.10.60">
    <property type="entry name" value="Homeodomain-like"/>
    <property type="match status" value="2"/>
</dbReference>
<dbReference type="PROSITE" id="PS01124">
    <property type="entry name" value="HTH_ARAC_FAMILY_2"/>
    <property type="match status" value="1"/>
</dbReference>
<dbReference type="SUPFAM" id="SSF51215">
    <property type="entry name" value="Regulatory protein AraC"/>
    <property type="match status" value="1"/>
</dbReference>
<proteinExistence type="predicted"/>
<accession>A0ABX0JGS4</accession>
<evidence type="ECO:0000256" key="3">
    <source>
        <dbReference type="ARBA" id="ARBA00023163"/>
    </source>
</evidence>
<dbReference type="Pfam" id="PF12833">
    <property type="entry name" value="HTH_18"/>
    <property type="match status" value="1"/>
</dbReference>
<organism evidence="5 6">
    <name type="scientific">Paenibacillus agricola</name>
    <dbReference type="NCBI Taxonomy" id="2716264"/>
    <lineage>
        <taxon>Bacteria</taxon>
        <taxon>Bacillati</taxon>
        <taxon>Bacillota</taxon>
        <taxon>Bacilli</taxon>
        <taxon>Bacillales</taxon>
        <taxon>Paenibacillaceae</taxon>
        <taxon>Paenibacillus</taxon>
    </lineage>
</organism>
<gene>
    <name evidence="5" type="ORF">G9U52_37340</name>
</gene>
<dbReference type="RefSeq" id="WP_166158082.1">
    <property type="nucleotide sequence ID" value="NZ_JAAOIW010000032.1"/>
</dbReference>
<dbReference type="PROSITE" id="PS00041">
    <property type="entry name" value="HTH_ARAC_FAMILY_1"/>
    <property type="match status" value="1"/>
</dbReference>
<dbReference type="InterPro" id="IPR037923">
    <property type="entry name" value="HTH-like"/>
</dbReference>
<evidence type="ECO:0000313" key="6">
    <source>
        <dbReference type="Proteomes" id="UP001165962"/>
    </source>
</evidence>
<keyword evidence="6" id="KW-1185">Reference proteome</keyword>
<dbReference type="Gene3D" id="2.60.120.10">
    <property type="entry name" value="Jelly Rolls"/>
    <property type="match status" value="1"/>
</dbReference>
<dbReference type="PANTHER" id="PTHR43280:SF2">
    <property type="entry name" value="HTH-TYPE TRANSCRIPTIONAL REGULATOR EXSA"/>
    <property type="match status" value="1"/>
</dbReference>
<dbReference type="PANTHER" id="PTHR43280">
    <property type="entry name" value="ARAC-FAMILY TRANSCRIPTIONAL REGULATOR"/>
    <property type="match status" value="1"/>
</dbReference>
<dbReference type="SMART" id="SM00342">
    <property type="entry name" value="HTH_ARAC"/>
    <property type="match status" value="1"/>
</dbReference>
<evidence type="ECO:0000313" key="5">
    <source>
        <dbReference type="EMBL" id="NHN35372.1"/>
    </source>
</evidence>
<dbReference type="EMBL" id="JAAOIW010000032">
    <property type="protein sequence ID" value="NHN35372.1"/>
    <property type="molecule type" value="Genomic_DNA"/>
</dbReference>
<dbReference type="InterPro" id="IPR014710">
    <property type="entry name" value="RmlC-like_jellyroll"/>
</dbReference>
<evidence type="ECO:0000256" key="2">
    <source>
        <dbReference type="ARBA" id="ARBA00023125"/>
    </source>
</evidence>
<dbReference type="InterPro" id="IPR018060">
    <property type="entry name" value="HTH_AraC"/>
</dbReference>
<comment type="caution">
    <text evidence="5">The sequence shown here is derived from an EMBL/GenBank/DDBJ whole genome shotgun (WGS) entry which is preliminary data.</text>
</comment>
<keyword evidence="3" id="KW-0804">Transcription</keyword>
<name>A0ABX0JGS4_9BACL</name>
<dbReference type="SUPFAM" id="SSF46689">
    <property type="entry name" value="Homeodomain-like"/>
    <property type="match status" value="2"/>
</dbReference>
<evidence type="ECO:0000256" key="1">
    <source>
        <dbReference type="ARBA" id="ARBA00023015"/>
    </source>
</evidence>
<dbReference type="Proteomes" id="UP001165962">
    <property type="component" value="Unassembled WGS sequence"/>
</dbReference>
<dbReference type="Pfam" id="PF02311">
    <property type="entry name" value="AraC_binding"/>
    <property type="match status" value="1"/>
</dbReference>
<protein>
    <submittedName>
        <fullName evidence="5">AraC family transcriptional regulator</fullName>
    </submittedName>
</protein>
<evidence type="ECO:0000259" key="4">
    <source>
        <dbReference type="PROSITE" id="PS01124"/>
    </source>
</evidence>
<keyword evidence="1" id="KW-0805">Transcription regulation</keyword>
<sequence length="309" mass="36277">MITEPVVYESVRYFKQGEAFGIVRFNELLKEQVRYHTHDCIEICYVASGYGYHRFGDELQRVTRGDLFIINYGVSHSFYREQEHENLITYNILFKPGFIDRELAFSHDFNSLRLSHLFNKFWKQSISKASLQLSQEEKNEFEPLVDNLYQEYTAGRAGSGSMIRAYMIELIVRIIRGMEFDTANRTISKKVGAINEIVRYLQEHYSESISLGELSAKCFFNKNYFCKVFKEITGVTVTEYVHNLRMEEACKLLEISDKKIVEISLDVGFSDYKAFYTVFNKIVGMPPRDYRKRILEQLTQMAAREFNQV</sequence>
<dbReference type="InterPro" id="IPR018062">
    <property type="entry name" value="HTH_AraC-typ_CS"/>
</dbReference>
<reference evidence="5" key="1">
    <citation type="submission" date="2020-03" db="EMBL/GenBank/DDBJ databases">
        <title>Draft sequencing of Paenibacilllus sp. S3N08.</title>
        <authorList>
            <person name="Kim D.-U."/>
        </authorList>
    </citation>
    <scope>NUCLEOTIDE SEQUENCE</scope>
    <source>
        <strain evidence="5">S3N08</strain>
    </source>
</reference>
<keyword evidence="2" id="KW-0238">DNA-binding</keyword>
<dbReference type="InterPro" id="IPR009057">
    <property type="entry name" value="Homeodomain-like_sf"/>
</dbReference>